<dbReference type="Pfam" id="PF00563">
    <property type="entry name" value="EAL"/>
    <property type="match status" value="1"/>
</dbReference>
<dbReference type="InterPro" id="IPR035919">
    <property type="entry name" value="EAL_sf"/>
</dbReference>
<dbReference type="EMBL" id="QLTA01000028">
    <property type="protein sequence ID" value="RAR78898.1"/>
    <property type="molecule type" value="Genomic_DNA"/>
</dbReference>
<dbReference type="InterPro" id="IPR043128">
    <property type="entry name" value="Rev_trsase/Diguanyl_cyclase"/>
</dbReference>
<feature type="transmembrane region" description="Helical" evidence="1">
    <location>
        <begin position="37"/>
        <end position="55"/>
    </location>
</feature>
<dbReference type="Proteomes" id="UP000248856">
    <property type="component" value="Unassembled WGS sequence"/>
</dbReference>
<sequence length="1279" mass="139802">MPTDPGFPYLVQLALVAVLAALPARWLAPSGARPRGFAPLSGLAAGLASCAALVADPLADSAPTAAVALCFGPLAGAVSGLVAAIGSAARYPASGWDAAGMLACAWALGMSWGRLRRGRRPAGPWLAVAGLALTLPLTLAAWTGELPWRDLAGVLVLCGGAQLVLARARAAQALRRREADLQATLDATGGGRWEWNVPERRPAFRGRFYETFGLAGCEGDAAAPDGAPPATSAMQRWAECRHPEDAERIAAHMQRAMEGHEDTFAAEYRMRDIHGRWRWVISRGQVAERDAQGRAVRLVGVHLDATALHEVRDAVRLAEEQRSTVYQMLPDAAAITRAEDGRYLDVNPAFTELFGIARCEAIGRTSVELGIWPDPQERERMLERLRQEGQIEKLPMRAARGTQRIPGLFSARSVRMGGEDCLISVFQDTSEAQRTHDRLMAAHGLLLQAGRMARLGVWEHVRGEGLVYWSDVCFDIHGVPRGAPLPRPEEYMRNHVAEPFRAALWEHFRAGQELGTDWSMEVQILRADDGRAVWVRVHAEPVTEGGVVTGMRGVMQDIDESRRAAERLNQSEDRFTRIFELMPYPVVLSRRDDGAYIAVNTAWEALLGIPREEALGRTAVELGIFTHEARARLIGSVQDDEAARQNQELALQTRGNGVRTVLQSMHAADLDGVPVWLLSAHDITERKHDEDRIREREELLSLTLSAASLGLWDWDLQTGQLSGDTRWRELQGLPPPAGGPSPRVHWTSGMAPADIDSVSAELERHLAHPGTHFDATWHVAASASATPTASPPAAGSAPTGRWVRNLGKIVDHDDRGRPARMLGVAIDVTSQRVQEDLLHQLAHFDALTGLPNRVQLARRLEQAMAQAGARERLLGVAYLDLDGFKPVNDRLGHSAGDRLLVIVAGRLTRALRPIDCVARLGGDEFVILLPDLRTRSEVELLLARLMESLSAPYTLGTERVAVTASVGYTLYPEDGADADTLLRHADHAMYGAKQGGRNRVQAFDAAQERDREARREQAERMREALAQGEFMLYLQPKVDMRAGTVVGAEALARWNHPERGVLAPGAFLPLIESAELEIAFGEWVVDTALELIATLRKGGLELPVSVNISARHLQQEGFAGWLAGRMAQRPGIPARLLDMEITESAALYDIDHVAPQLWQLRELGVTVSLDDFGTGYSSLSYLRRLPMDTLKLDQSFVHGMMNDRGDFAIVQGVIGLARSFGYSIVAEGVETEAQGLTLLRLGCALAQGYCVSRPMPARDFPGWAAGWRAPDAWRRAAAA</sequence>
<evidence type="ECO:0000313" key="6">
    <source>
        <dbReference type="EMBL" id="RAR78898.1"/>
    </source>
</evidence>
<dbReference type="PANTHER" id="PTHR44757">
    <property type="entry name" value="DIGUANYLATE CYCLASE DGCP"/>
    <property type="match status" value="1"/>
</dbReference>
<dbReference type="PROSITE" id="PS50883">
    <property type="entry name" value="EAL"/>
    <property type="match status" value="1"/>
</dbReference>
<dbReference type="PROSITE" id="PS50887">
    <property type="entry name" value="GGDEF"/>
    <property type="match status" value="1"/>
</dbReference>
<dbReference type="CDD" id="cd00130">
    <property type="entry name" value="PAS"/>
    <property type="match status" value="1"/>
</dbReference>
<gene>
    <name evidence="6" type="ORF">AX018_102841</name>
</gene>
<feature type="domain" description="PAS" evidence="2">
    <location>
        <begin position="339"/>
        <end position="387"/>
    </location>
</feature>
<dbReference type="AlphaFoldDB" id="A0A328YY70"/>
<dbReference type="Pfam" id="PF13426">
    <property type="entry name" value="PAS_9"/>
    <property type="match status" value="1"/>
</dbReference>
<name>A0A328YY70_9BURK</name>
<dbReference type="Pfam" id="PF08447">
    <property type="entry name" value="PAS_3"/>
    <property type="match status" value="1"/>
</dbReference>
<feature type="transmembrane region" description="Helical" evidence="1">
    <location>
        <begin position="67"/>
        <end position="89"/>
    </location>
</feature>
<comment type="caution">
    <text evidence="6">The sequence shown here is derived from an EMBL/GenBank/DDBJ whole genome shotgun (WGS) entry which is preliminary data.</text>
</comment>
<keyword evidence="7" id="KW-1185">Reference proteome</keyword>
<dbReference type="CDD" id="cd01949">
    <property type="entry name" value="GGDEF"/>
    <property type="match status" value="1"/>
</dbReference>
<feature type="domain" description="PAC" evidence="3">
    <location>
        <begin position="518"/>
        <end position="570"/>
    </location>
</feature>
<dbReference type="PANTHER" id="PTHR44757:SF2">
    <property type="entry name" value="BIOFILM ARCHITECTURE MAINTENANCE PROTEIN MBAA"/>
    <property type="match status" value="1"/>
</dbReference>
<feature type="transmembrane region" description="Helical" evidence="1">
    <location>
        <begin position="125"/>
        <end position="142"/>
    </location>
</feature>
<evidence type="ECO:0000313" key="7">
    <source>
        <dbReference type="Proteomes" id="UP000248856"/>
    </source>
</evidence>
<dbReference type="SMART" id="SM00052">
    <property type="entry name" value="EAL"/>
    <property type="match status" value="1"/>
</dbReference>
<dbReference type="InterPro" id="IPR001610">
    <property type="entry name" value="PAC"/>
</dbReference>
<accession>A0A328YY70</accession>
<dbReference type="InterPro" id="IPR001633">
    <property type="entry name" value="EAL_dom"/>
</dbReference>
<dbReference type="SUPFAM" id="SSF141868">
    <property type="entry name" value="EAL domain-like"/>
    <property type="match status" value="1"/>
</dbReference>
<organism evidence="6 7">
    <name type="scientific">Paracidovorax anthurii</name>
    <dbReference type="NCBI Taxonomy" id="78229"/>
    <lineage>
        <taxon>Bacteria</taxon>
        <taxon>Pseudomonadati</taxon>
        <taxon>Pseudomonadota</taxon>
        <taxon>Betaproteobacteria</taxon>
        <taxon>Burkholderiales</taxon>
        <taxon>Comamonadaceae</taxon>
        <taxon>Paracidovorax</taxon>
    </lineage>
</organism>
<dbReference type="PROSITE" id="PS50112">
    <property type="entry name" value="PAS"/>
    <property type="match status" value="2"/>
</dbReference>
<dbReference type="PROSITE" id="PS50113">
    <property type="entry name" value="PAC"/>
    <property type="match status" value="2"/>
</dbReference>
<dbReference type="InterPro" id="IPR000014">
    <property type="entry name" value="PAS"/>
</dbReference>
<dbReference type="InterPro" id="IPR000700">
    <property type="entry name" value="PAS-assoc_C"/>
</dbReference>
<evidence type="ECO:0000259" key="5">
    <source>
        <dbReference type="PROSITE" id="PS50887"/>
    </source>
</evidence>
<dbReference type="Gene3D" id="3.30.70.270">
    <property type="match status" value="1"/>
</dbReference>
<dbReference type="InterPro" id="IPR013767">
    <property type="entry name" value="PAS_fold"/>
</dbReference>
<dbReference type="SUPFAM" id="SSF55785">
    <property type="entry name" value="PYP-like sensor domain (PAS domain)"/>
    <property type="match status" value="5"/>
</dbReference>
<feature type="domain" description="PAS" evidence="2">
    <location>
        <begin position="571"/>
        <end position="620"/>
    </location>
</feature>
<feature type="domain" description="PAC" evidence="3">
    <location>
        <begin position="264"/>
        <end position="317"/>
    </location>
</feature>
<dbReference type="Pfam" id="PF00990">
    <property type="entry name" value="GGDEF"/>
    <property type="match status" value="1"/>
</dbReference>
<feature type="domain" description="GGDEF" evidence="5">
    <location>
        <begin position="872"/>
        <end position="1005"/>
    </location>
</feature>
<protein>
    <submittedName>
        <fullName evidence="6">PAS domain S-box-containing protein/diguanylate cyclase (GGDEF)-like protein</fullName>
    </submittedName>
</protein>
<dbReference type="Pfam" id="PF00989">
    <property type="entry name" value="PAS"/>
    <property type="match status" value="2"/>
</dbReference>
<dbReference type="InterPro" id="IPR052155">
    <property type="entry name" value="Biofilm_reg_signaling"/>
</dbReference>
<dbReference type="Gene3D" id="3.30.450.20">
    <property type="entry name" value="PAS domain"/>
    <property type="match status" value="5"/>
</dbReference>
<evidence type="ECO:0000259" key="4">
    <source>
        <dbReference type="PROSITE" id="PS50883"/>
    </source>
</evidence>
<dbReference type="GO" id="GO:0003824">
    <property type="term" value="F:catalytic activity"/>
    <property type="evidence" value="ECO:0007669"/>
    <property type="project" value="UniProtKB-ARBA"/>
</dbReference>
<dbReference type="OrthoDB" id="9813903at2"/>
<keyword evidence="1" id="KW-0812">Transmembrane</keyword>
<dbReference type="SUPFAM" id="SSF55073">
    <property type="entry name" value="Nucleotide cyclase"/>
    <property type="match status" value="1"/>
</dbReference>
<dbReference type="InterPro" id="IPR035965">
    <property type="entry name" value="PAS-like_dom_sf"/>
</dbReference>
<dbReference type="NCBIfam" id="TIGR00229">
    <property type="entry name" value="sensory_box"/>
    <property type="match status" value="2"/>
</dbReference>
<evidence type="ECO:0000259" key="2">
    <source>
        <dbReference type="PROSITE" id="PS50112"/>
    </source>
</evidence>
<dbReference type="SMART" id="SM00267">
    <property type="entry name" value="GGDEF"/>
    <property type="match status" value="1"/>
</dbReference>
<dbReference type="GO" id="GO:0006355">
    <property type="term" value="P:regulation of DNA-templated transcription"/>
    <property type="evidence" value="ECO:0007669"/>
    <property type="project" value="InterPro"/>
</dbReference>
<keyword evidence="1" id="KW-1133">Transmembrane helix</keyword>
<dbReference type="InterPro" id="IPR029787">
    <property type="entry name" value="Nucleotide_cyclase"/>
</dbReference>
<dbReference type="RefSeq" id="WP_111878230.1">
    <property type="nucleotide sequence ID" value="NZ_QLTA01000028.1"/>
</dbReference>
<dbReference type="Gene3D" id="3.20.20.450">
    <property type="entry name" value="EAL domain"/>
    <property type="match status" value="1"/>
</dbReference>
<dbReference type="SMART" id="SM00091">
    <property type="entry name" value="PAS"/>
    <property type="match status" value="3"/>
</dbReference>
<dbReference type="InterPro" id="IPR013655">
    <property type="entry name" value="PAS_fold_3"/>
</dbReference>
<dbReference type="CDD" id="cd01948">
    <property type="entry name" value="EAL"/>
    <property type="match status" value="1"/>
</dbReference>
<dbReference type="NCBIfam" id="TIGR00254">
    <property type="entry name" value="GGDEF"/>
    <property type="match status" value="1"/>
</dbReference>
<feature type="domain" description="EAL" evidence="4">
    <location>
        <begin position="1014"/>
        <end position="1268"/>
    </location>
</feature>
<dbReference type="FunFam" id="3.30.70.270:FF:000001">
    <property type="entry name" value="Diguanylate cyclase domain protein"/>
    <property type="match status" value="1"/>
</dbReference>
<proteinExistence type="predicted"/>
<evidence type="ECO:0000256" key="1">
    <source>
        <dbReference type="SAM" id="Phobius"/>
    </source>
</evidence>
<reference evidence="6 7" key="1">
    <citation type="submission" date="2018-06" db="EMBL/GenBank/DDBJ databases">
        <title>Genomic Encyclopedia of Archaeal and Bacterial Type Strains, Phase II (KMG-II): from individual species to whole genera.</title>
        <authorList>
            <person name="Goeker M."/>
        </authorList>
    </citation>
    <scope>NUCLEOTIDE SEQUENCE [LARGE SCALE GENOMIC DNA]</scope>
    <source>
        <strain evidence="6 7">CFPB 3232</strain>
    </source>
</reference>
<dbReference type="SMART" id="SM00086">
    <property type="entry name" value="PAC"/>
    <property type="match status" value="5"/>
</dbReference>
<evidence type="ECO:0000259" key="3">
    <source>
        <dbReference type="PROSITE" id="PS50113"/>
    </source>
</evidence>
<keyword evidence="1" id="KW-0472">Membrane</keyword>
<dbReference type="InterPro" id="IPR000160">
    <property type="entry name" value="GGDEF_dom"/>
</dbReference>